<protein>
    <submittedName>
        <fullName evidence="3">Uncharacterized protein</fullName>
    </submittedName>
</protein>
<organism evidence="3 4">
    <name type="scientific">Candolleomyces aberdarensis</name>
    <dbReference type="NCBI Taxonomy" id="2316362"/>
    <lineage>
        <taxon>Eukaryota</taxon>
        <taxon>Fungi</taxon>
        <taxon>Dikarya</taxon>
        <taxon>Basidiomycota</taxon>
        <taxon>Agaricomycotina</taxon>
        <taxon>Agaricomycetes</taxon>
        <taxon>Agaricomycetidae</taxon>
        <taxon>Agaricales</taxon>
        <taxon>Agaricineae</taxon>
        <taxon>Psathyrellaceae</taxon>
        <taxon>Candolleomyces</taxon>
    </lineage>
</organism>
<accession>A0A4Q2DHL9</accession>
<dbReference type="InterPro" id="IPR032675">
    <property type="entry name" value="LRR_dom_sf"/>
</dbReference>
<dbReference type="STRING" id="2316362.A0A4Q2DHL9"/>
<evidence type="ECO:0000313" key="3">
    <source>
        <dbReference type="EMBL" id="RXW19397.1"/>
    </source>
</evidence>
<evidence type="ECO:0000256" key="2">
    <source>
        <dbReference type="SAM" id="MobiDB-lite"/>
    </source>
</evidence>
<sequence length="608" mass="68781">MASKDSQLTPTELDELLLSNEPLTHSQEAFVKEYVSQQENSLEEQRKEIEAISQQLSELLERKGRLEASAMKAERDISNCKRLLQLSVSIPTEILQIIFSYSIPSAFGACVRHSSTYSNQPPHSLIYVCRRWRRIALDMPSLWTSFSIRSFSFSRLQIPNATSFREMVKSHYGRSKELPKSLDIDAVSQYPQLGHVKSVVTPVFNNEDIEIKNLALRSDILNPLLHGLGTPAELWNPNAFRRVESLVLYSRVASEPSQEEIGIFSPERLKALRRLSFRYGHTLSRGMLDTYAIPWKNLTHVAITSWIPIEEWKQFFPKLGSLERAIFYIAVELSDDDPFQVHPVSQHPTLSDLTLIFQTSDDYLAAVAFEPYGFPQLQHLRLGAYQQRLSLTRNHAFFDLHNIQNTLNNLTSLSLCPLSWETPAKNIIEILILTPSLLSLTIGVSTNYDRIFEQFQVDWNGFALVPSLEEFVIDCIPNSSSSSSPSFGIDGDDSPDRTKTRTGPSVAVFLVLTAGGFTGMVKDRWRPLETISQLKKVSLFLPTGHENLLATVESNLKEEVKEGLDLTVRTSKAPVRWVEPIGRQITHWHEGLVLPEESDCAACLNALR</sequence>
<dbReference type="OrthoDB" id="2925107at2759"/>
<comment type="caution">
    <text evidence="3">The sequence shown here is derived from an EMBL/GenBank/DDBJ whole genome shotgun (WGS) entry which is preliminary data.</text>
</comment>
<gene>
    <name evidence="3" type="ORF">EST38_g6460</name>
</gene>
<dbReference type="Gene3D" id="1.20.1280.50">
    <property type="match status" value="1"/>
</dbReference>
<dbReference type="Gene3D" id="3.80.10.10">
    <property type="entry name" value="Ribonuclease Inhibitor"/>
    <property type="match status" value="1"/>
</dbReference>
<feature type="region of interest" description="Disordered" evidence="2">
    <location>
        <begin position="479"/>
        <end position="501"/>
    </location>
</feature>
<evidence type="ECO:0000313" key="4">
    <source>
        <dbReference type="Proteomes" id="UP000290288"/>
    </source>
</evidence>
<reference evidence="3 4" key="1">
    <citation type="submission" date="2019-01" db="EMBL/GenBank/DDBJ databases">
        <title>Draft genome sequence of Psathyrella aberdarensis IHI B618.</title>
        <authorList>
            <person name="Buettner E."/>
            <person name="Kellner H."/>
        </authorList>
    </citation>
    <scope>NUCLEOTIDE SEQUENCE [LARGE SCALE GENOMIC DNA]</scope>
    <source>
        <strain evidence="3 4">IHI B618</strain>
    </source>
</reference>
<evidence type="ECO:0000256" key="1">
    <source>
        <dbReference type="SAM" id="Coils"/>
    </source>
</evidence>
<keyword evidence="1" id="KW-0175">Coiled coil</keyword>
<feature type="compositionally biased region" description="Low complexity" evidence="2">
    <location>
        <begin position="479"/>
        <end position="489"/>
    </location>
</feature>
<name>A0A4Q2DHL9_9AGAR</name>
<keyword evidence="4" id="KW-1185">Reference proteome</keyword>
<feature type="coiled-coil region" evidence="1">
    <location>
        <begin position="35"/>
        <end position="76"/>
    </location>
</feature>
<proteinExistence type="predicted"/>
<dbReference type="Proteomes" id="UP000290288">
    <property type="component" value="Unassembled WGS sequence"/>
</dbReference>
<dbReference type="EMBL" id="SDEE01000204">
    <property type="protein sequence ID" value="RXW19397.1"/>
    <property type="molecule type" value="Genomic_DNA"/>
</dbReference>
<dbReference type="AlphaFoldDB" id="A0A4Q2DHL9"/>